<dbReference type="InterPro" id="IPR012337">
    <property type="entry name" value="RNaseH-like_sf"/>
</dbReference>
<reference evidence="2" key="1">
    <citation type="submission" date="2021-09" db="EMBL/GenBank/DDBJ databases">
        <authorList>
            <consortium name="AG Swart"/>
            <person name="Singh M."/>
            <person name="Singh A."/>
            <person name="Seah K."/>
            <person name="Emmerich C."/>
        </authorList>
    </citation>
    <scope>NUCLEOTIDE SEQUENCE</scope>
    <source>
        <strain evidence="2">ATCC30299</strain>
    </source>
</reference>
<proteinExistence type="inferred from homology"/>
<comment type="similarity">
    <text evidence="1">Belongs to the CAF1 family.</text>
</comment>
<evidence type="ECO:0000256" key="1">
    <source>
        <dbReference type="ARBA" id="ARBA00008372"/>
    </source>
</evidence>
<dbReference type="GO" id="GO:0003723">
    <property type="term" value="F:RNA binding"/>
    <property type="evidence" value="ECO:0007669"/>
    <property type="project" value="TreeGrafter"/>
</dbReference>
<dbReference type="PANTHER" id="PTHR15092:SF22">
    <property type="entry name" value="POLY(A)-SPECIFIC RIBONUCLEASE PNLDC1"/>
    <property type="match status" value="1"/>
</dbReference>
<dbReference type="Pfam" id="PF04857">
    <property type="entry name" value="CAF1"/>
    <property type="match status" value="1"/>
</dbReference>
<name>A0AAU9JL39_9CILI</name>
<dbReference type="Proteomes" id="UP001162131">
    <property type="component" value="Unassembled WGS sequence"/>
</dbReference>
<accession>A0AAU9JL39</accession>
<dbReference type="Gene3D" id="3.30.420.10">
    <property type="entry name" value="Ribonuclease H-like superfamily/Ribonuclease H"/>
    <property type="match status" value="1"/>
</dbReference>
<dbReference type="PANTHER" id="PTHR15092">
    <property type="entry name" value="POLY A -SPECIFIC RIBONUCLEASE/TARGET OF EGR1, MEMBER 1"/>
    <property type="match status" value="1"/>
</dbReference>
<organism evidence="2 3">
    <name type="scientific">Blepharisma stoltei</name>
    <dbReference type="NCBI Taxonomy" id="1481888"/>
    <lineage>
        <taxon>Eukaryota</taxon>
        <taxon>Sar</taxon>
        <taxon>Alveolata</taxon>
        <taxon>Ciliophora</taxon>
        <taxon>Postciliodesmatophora</taxon>
        <taxon>Heterotrichea</taxon>
        <taxon>Heterotrichida</taxon>
        <taxon>Blepharismidae</taxon>
        <taxon>Blepharisma</taxon>
    </lineage>
</organism>
<dbReference type="GO" id="GO:0000175">
    <property type="term" value="F:3'-5'-RNA exonuclease activity"/>
    <property type="evidence" value="ECO:0007669"/>
    <property type="project" value="TreeGrafter"/>
</dbReference>
<dbReference type="InterPro" id="IPR006941">
    <property type="entry name" value="RNase_CAF1"/>
</dbReference>
<comment type="caution">
    <text evidence="2">The sequence shown here is derived from an EMBL/GenBank/DDBJ whole genome shotgun (WGS) entry which is preliminary data.</text>
</comment>
<keyword evidence="3" id="KW-1185">Reference proteome</keyword>
<dbReference type="AlphaFoldDB" id="A0AAU9JL39"/>
<protein>
    <submittedName>
        <fullName evidence="2">Uncharacterized protein</fullName>
    </submittedName>
</protein>
<dbReference type="EMBL" id="CAJZBQ010000041">
    <property type="protein sequence ID" value="CAG9326683.1"/>
    <property type="molecule type" value="Genomic_DNA"/>
</dbReference>
<gene>
    <name evidence="2" type="ORF">BSTOLATCC_MIC41956</name>
</gene>
<dbReference type="InterPro" id="IPR036397">
    <property type="entry name" value="RNaseH_sf"/>
</dbReference>
<dbReference type="InterPro" id="IPR051181">
    <property type="entry name" value="CAF1_poly(A)_ribonucleases"/>
</dbReference>
<sequence length="471" mass="53788">MEITRFNIHTASSLIKKAINNADFLAMDMEFGGINTRSYLLNTSLDSTEHRYLKLRENAKEFCPLQLGLTAFNISGASAESSTFSFYISPLEFSRNRHGFSINPGSINYLADYNFDFNKAFKEGLWIHKDSNFSKKNLTRKGKRILDKYKNFLLEGIENGVDIPVEFIDLEELEFIIKSIEKDFGVVGTLCVKDRIPYAVKFKKGQAENDDCGKLFLDIVNSMAGKPLIGHNMITDLLQFHDKLIAPLPMSVKNFALKLNSKFPTIIDTKYIIQSSSLLKHYFNITKKQGANLSECYKAIEKDSEFSNLKVTQPFNNEETNFHNAGFDSYITGALFIRILQILKITFTKNLSDLENIVNKIPMSGSGRLPLNLSKPTQFESFENIYVLKNPENIPIEKIKEVLSGNFESIAIYKIFWTEEFVYVVPSSLNALNRMKKIISKTTNLDIFGTKIEISPYEDFVELDKSHWLTE</sequence>
<evidence type="ECO:0000313" key="2">
    <source>
        <dbReference type="EMBL" id="CAG9326683.1"/>
    </source>
</evidence>
<dbReference type="SUPFAM" id="SSF53098">
    <property type="entry name" value="Ribonuclease H-like"/>
    <property type="match status" value="1"/>
</dbReference>
<evidence type="ECO:0000313" key="3">
    <source>
        <dbReference type="Proteomes" id="UP001162131"/>
    </source>
</evidence>